<organism evidence="2">
    <name type="scientific">marine sediment metagenome</name>
    <dbReference type="NCBI Taxonomy" id="412755"/>
    <lineage>
        <taxon>unclassified sequences</taxon>
        <taxon>metagenomes</taxon>
        <taxon>ecological metagenomes</taxon>
    </lineage>
</organism>
<dbReference type="PANTHER" id="PTHR35004:SF7">
    <property type="entry name" value="INTEGRASE PROTEIN"/>
    <property type="match status" value="1"/>
</dbReference>
<proteinExistence type="predicted"/>
<dbReference type="AlphaFoldDB" id="X0YFB0"/>
<comment type="caution">
    <text evidence="2">The sequence shown here is derived from an EMBL/GenBank/DDBJ whole genome shotgun (WGS) entry which is preliminary data.</text>
</comment>
<gene>
    <name evidence="2" type="ORF">S01H4_13267</name>
</gene>
<dbReference type="PANTHER" id="PTHR35004">
    <property type="entry name" value="TRANSPOSASE RV3428C-RELATED"/>
    <property type="match status" value="1"/>
</dbReference>
<evidence type="ECO:0000313" key="2">
    <source>
        <dbReference type="EMBL" id="GAG54520.1"/>
    </source>
</evidence>
<dbReference type="NCBIfam" id="NF033546">
    <property type="entry name" value="transpos_IS21"/>
    <property type="match status" value="1"/>
</dbReference>
<name>X0YFB0_9ZZZZ</name>
<sequence>MPLSHPPGEAQFDFGEAKAIYRNREIKVMFCVMSLPYSDAFFCQAFPRECTETFQAGHVRAFEFFGGVPKRISYDNSKIAVAKIVGRRGKEPTKEFLRLQSHYLYGHHFCLVRRPNEKGHTEGLVKFSRSNFMVPIPRFDDFEEFNQKLAEDCRKDLHRQLRGQDGTKAELLEDDRQEMLRIPGDRFEARRVENCKVNSLSLVRFDRNDYSVPTQYAYRKVVAVGSLDRVRMVADNHLIAEHVRDWESENVHYDPVHYLALLERKPNTLDFGKPFEVWDLPDGFGVLRRRLESDGESDGRREFIKVLRLLENHTIKELANAIDRALEIGAMTVDVIKILLQKGQESPAKIFRLDNRPHLQDHSIPEPRSSSCRS</sequence>
<evidence type="ECO:0000259" key="1">
    <source>
        <dbReference type="Pfam" id="PF22483"/>
    </source>
</evidence>
<feature type="domain" description="Transposase for insertion sequence element IS21-like C-terminal" evidence="1">
    <location>
        <begin position="183"/>
        <end position="253"/>
    </location>
</feature>
<dbReference type="EMBL" id="BART01005851">
    <property type="protein sequence ID" value="GAG54520.1"/>
    <property type="molecule type" value="Genomic_DNA"/>
</dbReference>
<dbReference type="InterPro" id="IPR054353">
    <property type="entry name" value="IstA-like_C"/>
</dbReference>
<reference evidence="2" key="1">
    <citation type="journal article" date="2014" name="Front. Microbiol.">
        <title>High frequency of phylogenetically diverse reductive dehalogenase-homologous genes in deep subseafloor sedimentary metagenomes.</title>
        <authorList>
            <person name="Kawai M."/>
            <person name="Futagami T."/>
            <person name="Toyoda A."/>
            <person name="Takaki Y."/>
            <person name="Nishi S."/>
            <person name="Hori S."/>
            <person name="Arai W."/>
            <person name="Tsubouchi T."/>
            <person name="Morono Y."/>
            <person name="Uchiyama I."/>
            <person name="Ito T."/>
            <person name="Fujiyama A."/>
            <person name="Inagaki F."/>
            <person name="Takami H."/>
        </authorList>
    </citation>
    <scope>NUCLEOTIDE SEQUENCE</scope>
    <source>
        <strain evidence="2">Expedition CK06-06</strain>
    </source>
</reference>
<accession>X0YFB0</accession>
<protein>
    <recommendedName>
        <fullName evidence="1">Transposase for insertion sequence element IS21-like C-terminal domain-containing protein</fullName>
    </recommendedName>
</protein>
<dbReference type="Pfam" id="PF22483">
    <property type="entry name" value="Mu-transpos_C_2"/>
    <property type="match status" value="1"/>
</dbReference>